<dbReference type="SUPFAM" id="SSF53067">
    <property type="entry name" value="Actin-like ATPase domain"/>
    <property type="match status" value="1"/>
</dbReference>
<dbReference type="EMBL" id="JOKH01000001">
    <property type="protein sequence ID" value="KEQ19435.1"/>
    <property type="molecule type" value="Genomic_DNA"/>
</dbReference>
<accession>A0A081NLW2</accession>
<feature type="binding site" evidence="3">
    <location>
        <begin position="11"/>
        <end position="16"/>
    </location>
    <ligand>
        <name>ATP</name>
        <dbReference type="ChEBI" id="CHEBI:30616"/>
    </ligand>
</feature>
<dbReference type="GO" id="GO:0006096">
    <property type="term" value="P:glycolytic process"/>
    <property type="evidence" value="ECO:0007669"/>
    <property type="project" value="UniProtKB-UniRule"/>
</dbReference>
<dbReference type="GO" id="GO:0005829">
    <property type="term" value="C:cytosol"/>
    <property type="evidence" value="ECO:0007669"/>
    <property type="project" value="TreeGrafter"/>
</dbReference>
<dbReference type="RefSeq" id="WP_051785833.1">
    <property type="nucleotide sequence ID" value="NZ_JOKH01000001.1"/>
</dbReference>
<dbReference type="Proteomes" id="UP000028073">
    <property type="component" value="Unassembled WGS sequence"/>
</dbReference>
<reference evidence="5 6" key="1">
    <citation type="submission" date="2014-06" db="EMBL/GenBank/DDBJ databases">
        <title>Whole Genome Sequences of Three Symbiotic Endozoicomonas Bacteria.</title>
        <authorList>
            <person name="Neave M.J."/>
            <person name="Apprill A."/>
            <person name="Voolstra C.R."/>
        </authorList>
    </citation>
    <scope>NUCLEOTIDE SEQUENCE [LARGE SCALE GENOMIC DNA]</scope>
    <source>
        <strain evidence="5 6">DSM 25634</strain>
    </source>
</reference>
<keyword evidence="3" id="KW-0324">Glycolysis</keyword>
<sequence length="324" mass="34802">MMTTALRSLVGDIGGTNARFALVNPHSLVLEGIQRMSSIDYPDLEEAVRAYLKNQGVETIARACLAVAGPVLDGKVRFTNSHWQIDQQRFRQDFDLEVMELINDFAAQALAVPHLPPDELMTIGPELEVDPDAVKLVIGPGTGLGVCGLIETPLGWKALPGEGGNADFAPASERDISVWRFIRKEVGGLLGVERILSGSGLELLYEAHSSLDGRLDRLQAADITGQALEAHDSLAYEVLDHFFEILGNTAGNAALIMGARGGVYIAGGIIPRVSKLVAKGTFRKAFERRDKMKSYMSGIPTSLILSEHPGLTGAAAYLNCSGSY</sequence>
<dbReference type="GO" id="GO:0004340">
    <property type="term" value="F:glucokinase activity"/>
    <property type="evidence" value="ECO:0007669"/>
    <property type="project" value="UniProtKB-UniRule"/>
</dbReference>
<dbReference type="PANTHER" id="PTHR47690:SF1">
    <property type="entry name" value="GLUCOKINASE"/>
    <property type="match status" value="1"/>
</dbReference>
<evidence type="ECO:0000313" key="6">
    <source>
        <dbReference type="Proteomes" id="UP000028073"/>
    </source>
</evidence>
<name>A0A081NLW2_9GAMM</name>
<dbReference type="NCBIfam" id="TIGR00749">
    <property type="entry name" value="glk"/>
    <property type="match status" value="1"/>
</dbReference>
<evidence type="ECO:0000256" key="4">
    <source>
        <dbReference type="RuleBase" id="RU004046"/>
    </source>
</evidence>
<dbReference type="Pfam" id="PF02685">
    <property type="entry name" value="Glucokinase"/>
    <property type="match status" value="1"/>
</dbReference>
<dbReference type="Gene3D" id="3.40.367.20">
    <property type="match status" value="1"/>
</dbReference>
<keyword evidence="1 3" id="KW-0808">Transferase</keyword>
<protein>
    <recommendedName>
        <fullName evidence="3">Glucokinase</fullName>
        <ecNumber evidence="3">2.7.1.2</ecNumber>
    </recommendedName>
    <alternativeName>
        <fullName evidence="3">Glucose kinase</fullName>
    </alternativeName>
</protein>
<dbReference type="eggNOG" id="COG0837">
    <property type="taxonomic scope" value="Bacteria"/>
</dbReference>
<evidence type="ECO:0000256" key="3">
    <source>
        <dbReference type="HAMAP-Rule" id="MF_00524"/>
    </source>
</evidence>
<comment type="similarity">
    <text evidence="3 4">Belongs to the bacterial glucokinase family.</text>
</comment>
<keyword evidence="3" id="KW-0547">Nucleotide-binding</keyword>
<comment type="caution">
    <text evidence="5">The sequence shown here is derived from an EMBL/GenBank/DDBJ whole genome shotgun (WGS) entry which is preliminary data.</text>
</comment>
<evidence type="ECO:0000256" key="1">
    <source>
        <dbReference type="ARBA" id="ARBA00022679"/>
    </source>
</evidence>
<dbReference type="STRING" id="1137799.GZ78_05675"/>
<comment type="subcellular location">
    <subcellularLocation>
        <location evidence="3">Cytoplasm</location>
    </subcellularLocation>
</comment>
<comment type="catalytic activity">
    <reaction evidence="3">
        <text>D-glucose + ATP = D-glucose 6-phosphate + ADP + H(+)</text>
        <dbReference type="Rhea" id="RHEA:17825"/>
        <dbReference type="ChEBI" id="CHEBI:4167"/>
        <dbReference type="ChEBI" id="CHEBI:15378"/>
        <dbReference type="ChEBI" id="CHEBI:30616"/>
        <dbReference type="ChEBI" id="CHEBI:61548"/>
        <dbReference type="ChEBI" id="CHEBI:456216"/>
        <dbReference type="EC" id="2.7.1.2"/>
    </reaction>
</comment>
<dbReference type="InterPro" id="IPR050201">
    <property type="entry name" value="Bacterial_glucokinase"/>
</dbReference>
<dbReference type="GO" id="GO:0005536">
    <property type="term" value="F:D-glucose binding"/>
    <property type="evidence" value="ECO:0007669"/>
    <property type="project" value="InterPro"/>
</dbReference>
<keyword evidence="6" id="KW-1185">Reference proteome</keyword>
<dbReference type="CDD" id="cd24008">
    <property type="entry name" value="ASKHA_NBD_GLK"/>
    <property type="match status" value="1"/>
</dbReference>
<evidence type="ECO:0000256" key="2">
    <source>
        <dbReference type="ARBA" id="ARBA00022777"/>
    </source>
</evidence>
<keyword evidence="3" id="KW-0963">Cytoplasm</keyword>
<organism evidence="5 6">
    <name type="scientific">Endozoicomonas numazuensis</name>
    <dbReference type="NCBI Taxonomy" id="1137799"/>
    <lineage>
        <taxon>Bacteria</taxon>
        <taxon>Pseudomonadati</taxon>
        <taxon>Pseudomonadota</taxon>
        <taxon>Gammaproteobacteria</taxon>
        <taxon>Oceanospirillales</taxon>
        <taxon>Endozoicomonadaceae</taxon>
        <taxon>Endozoicomonas</taxon>
    </lineage>
</organism>
<gene>
    <name evidence="3" type="primary">glk</name>
    <name evidence="5" type="ORF">GZ78_05675</name>
</gene>
<dbReference type="GO" id="GO:0005524">
    <property type="term" value="F:ATP binding"/>
    <property type="evidence" value="ECO:0007669"/>
    <property type="project" value="UniProtKB-UniRule"/>
</dbReference>
<dbReference type="InterPro" id="IPR043129">
    <property type="entry name" value="ATPase_NBD"/>
</dbReference>
<dbReference type="PANTHER" id="PTHR47690">
    <property type="entry name" value="GLUCOKINASE"/>
    <property type="match status" value="1"/>
</dbReference>
<keyword evidence="2 3" id="KW-0418">Kinase</keyword>
<evidence type="ECO:0000313" key="5">
    <source>
        <dbReference type="EMBL" id="KEQ19435.1"/>
    </source>
</evidence>
<dbReference type="EC" id="2.7.1.2" evidence="3"/>
<dbReference type="HAMAP" id="MF_00524">
    <property type="entry name" value="Glucokinase"/>
    <property type="match status" value="1"/>
</dbReference>
<dbReference type="InterPro" id="IPR003836">
    <property type="entry name" value="Glucokinase"/>
</dbReference>
<keyword evidence="3" id="KW-0067">ATP-binding</keyword>
<dbReference type="Gene3D" id="3.30.420.40">
    <property type="match status" value="1"/>
</dbReference>
<proteinExistence type="inferred from homology"/>
<dbReference type="AlphaFoldDB" id="A0A081NLW2"/>
<dbReference type="OrthoDB" id="9800595at2"/>